<dbReference type="InterPro" id="IPR004441">
    <property type="entry name" value="rRNA_MeTrfase_TrmH"/>
</dbReference>
<dbReference type="NCBIfam" id="TIGR00186">
    <property type="entry name" value="rRNA_methyl_3"/>
    <property type="match status" value="1"/>
</dbReference>
<evidence type="ECO:0000256" key="1">
    <source>
        <dbReference type="ARBA" id="ARBA00007228"/>
    </source>
</evidence>
<dbReference type="GO" id="GO:0003723">
    <property type="term" value="F:RNA binding"/>
    <property type="evidence" value="ECO:0007669"/>
    <property type="project" value="InterPro"/>
</dbReference>
<comment type="caution">
    <text evidence="5">The sequence shown here is derived from an EMBL/GenBank/DDBJ whole genome shotgun (WGS) entry which is preliminary data.</text>
</comment>
<accession>A0A9D1S673</accession>
<evidence type="ECO:0000256" key="3">
    <source>
        <dbReference type="ARBA" id="ARBA00022679"/>
    </source>
</evidence>
<dbReference type="AlphaFoldDB" id="A0A9D1S673"/>
<dbReference type="GO" id="GO:0032259">
    <property type="term" value="P:methylation"/>
    <property type="evidence" value="ECO:0007669"/>
    <property type="project" value="UniProtKB-KW"/>
</dbReference>
<name>A0A9D1S673_9FIRM</name>
<keyword evidence="3" id="KW-0808">Transferase</keyword>
<dbReference type="GO" id="GO:0006396">
    <property type="term" value="P:RNA processing"/>
    <property type="evidence" value="ECO:0007669"/>
    <property type="project" value="InterPro"/>
</dbReference>
<evidence type="ECO:0000259" key="4">
    <source>
        <dbReference type="SMART" id="SM00967"/>
    </source>
</evidence>
<evidence type="ECO:0000313" key="6">
    <source>
        <dbReference type="Proteomes" id="UP000824111"/>
    </source>
</evidence>
<dbReference type="GO" id="GO:0005829">
    <property type="term" value="C:cytosol"/>
    <property type="evidence" value="ECO:0007669"/>
    <property type="project" value="TreeGrafter"/>
</dbReference>
<dbReference type="SUPFAM" id="SSF75217">
    <property type="entry name" value="alpha/beta knot"/>
    <property type="match status" value="1"/>
</dbReference>
<reference evidence="5" key="2">
    <citation type="journal article" date="2021" name="PeerJ">
        <title>Extensive microbial diversity within the chicken gut microbiome revealed by metagenomics and culture.</title>
        <authorList>
            <person name="Gilroy R."/>
            <person name="Ravi A."/>
            <person name="Getino M."/>
            <person name="Pursley I."/>
            <person name="Horton D.L."/>
            <person name="Alikhan N.F."/>
            <person name="Baker D."/>
            <person name="Gharbi K."/>
            <person name="Hall N."/>
            <person name="Watson M."/>
            <person name="Adriaenssens E.M."/>
            <person name="Foster-Nyarko E."/>
            <person name="Jarju S."/>
            <person name="Secka A."/>
            <person name="Antonio M."/>
            <person name="Oren A."/>
            <person name="Chaudhuri R.R."/>
            <person name="La Ragione R."/>
            <person name="Hildebrand F."/>
            <person name="Pallen M.J."/>
        </authorList>
    </citation>
    <scope>NUCLEOTIDE SEQUENCE</scope>
    <source>
        <strain evidence="5">ChiSjej4B22-9803</strain>
    </source>
</reference>
<dbReference type="EMBL" id="DVND01000095">
    <property type="protein sequence ID" value="HIU48411.1"/>
    <property type="molecule type" value="Genomic_DNA"/>
</dbReference>
<keyword evidence="2" id="KW-0489">Methyltransferase</keyword>
<dbReference type="InterPro" id="IPR013123">
    <property type="entry name" value="SpoU_subst-bd"/>
</dbReference>
<dbReference type="Pfam" id="PF08032">
    <property type="entry name" value="SpoU_sub_bind"/>
    <property type="match status" value="1"/>
</dbReference>
<evidence type="ECO:0000313" key="5">
    <source>
        <dbReference type="EMBL" id="HIU48411.1"/>
    </source>
</evidence>
<dbReference type="Gene3D" id="3.30.1330.30">
    <property type="match status" value="1"/>
</dbReference>
<organism evidence="5 6">
    <name type="scientific">Candidatus Avimonoglobus intestinipullorum</name>
    <dbReference type="NCBI Taxonomy" id="2840699"/>
    <lineage>
        <taxon>Bacteria</taxon>
        <taxon>Bacillati</taxon>
        <taxon>Bacillota</taxon>
        <taxon>Clostridia</taxon>
        <taxon>Eubacteriales</taxon>
        <taxon>Candidatus Avimonoglobus</taxon>
    </lineage>
</organism>
<gene>
    <name evidence="5" type="primary">rlmB</name>
    <name evidence="5" type="ORF">IAB04_03540</name>
</gene>
<dbReference type="InterPro" id="IPR001537">
    <property type="entry name" value="SpoU_MeTrfase"/>
</dbReference>
<sequence>MEDKIIGRNPVAEALRAGREIEKILVKKGGYEGSIVPIIKKAKDRGIIIQEVEKQKLDKIAEHGSHQGIIAFAAVHEYATVQEILAGCRERGKAPFLIICDKITDPHNLGSILRTANCAGADGVIIPKRGGVGLNAVVAKTSAGAVEYTPVARVANIAQTIDWLKEQNVWTACADMAGTSMYQTDLTGAIALVIGSEGAGVSRLVREKCDFTVQIPMFGEINSLNASVAAAVLMYEVTRQNQIKNSEKGRI</sequence>
<dbReference type="Proteomes" id="UP000824111">
    <property type="component" value="Unassembled WGS sequence"/>
</dbReference>
<dbReference type="PANTHER" id="PTHR46429:SF1">
    <property type="entry name" value="23S RRNA (GUANOSINE-2'-O-)-METHYLTRANSFERASE RLMB"/>
    <property type="match status" value="1"/>
</dbReference>
<feature type="domain" description="RNA 2-O ribose methyltransferase substrate binding" evidence="4">
    <location>
        <begin position="4"/>
        <end position="79"/>
    </location>
</feature>
<dbReference type="GO" id="GO:0008173">
    <property type="term" value="F:RNA methyltransferase activity"/>
    <property type="evidence" value="ECO:0007669"/>
    <property type="project" value="InterPro"/>
</dbReference>
<evidence type="ECO:0000256" key="2">
    <source>
        <dbReference type="ARBA" id="ARBA00022603"/>
    </source>
</evidence>
<dbReference type="Pfam" id="PF00588">
    <property type="entry name" value="SpoU_methylase"/>
    <property type="match status" value="1"/>
</dbReference>
<protein>
    <submittedName>
        <fullName evidence="5">23S rRNA (Guanosine(2251)-2'-O)-methyltransferase RlmB</fullName>
    </submittedName>
</protein>
<dbReference type="SMART" id="SM00967">
    <property type="entry name" value="SpoU_sub_bind"/>
    <property type="match status" value="1"/>
</dbReference>
<comment type="similarity">
    <text evidence="1">Belongs to the class IV-like SAM-binding methyltransferase superfamily. RNA methyltransferase TrmH family.</text>
</comment>
<dbReference type="PANTHER" id="PTHR46429">
    <property type="entry name" value="23S RRNA (GUANOSINE-2'-O-)-METHYLTRANSFERASE RLMB"/>
    <property type="match status" value="1"/>
</dbReference>
<dbReference type="InterPro" id="IPR029028">
    <property type="entry name" value="Alpha/beta_knot_MTases"/>
</dbReference>
<proteinExistence type="inferred from homology"/>
<dbReference type="Gene3D" id="3.40.1280.10">
    <property type="match status" value="1"/>
</dbReference>
<dbReference type="InterPro" id="IPR029026">
    <property type="entry name" value="tRNA_m1G_MTases_N"/>
</dbReference>
<reference evidence="5" key="1">
    <citation type="submission" date="2020-10" db="EMBL/GenBank/DDBJ databases">
        <authorList>
            <person name="Gilroy R."/>
        </authorList>
    </citation>
    <scope>NUCLEOTIDE SEQUENCE</scope>
    <source>
        <strain evidence="5">ChiSjej4B22-9803</strain>
    </source>
</reference>
<dbReference type="FunFam" id="3.40.1280.10:FF:000008">
    <property type="entry name" value="Group 3 RNA methyltransferase TrmH"/>
    <property type="match status" value="1"/>
</dbReference>
<dbReference type="SUPFAM" id="SSF55315">
    <property type="entry name" value="L30e-like"/>
    <property type="match status" value="1"/>
</dbReference>
<dbReference type="CDD" id="cd18103">
    <property type="entry name" value="SpoU-like_RlmB"/>
    <property type="match status" value="1"/>
</dbReference>
<dbReference type="InterPro" id="IPR029064">
    <property type="entry name" value="Ribosomal_eL30-like_sf"/>
</dbReference>